<evidence type="ECO:0000256" key="2">
    <source>
        <dbReference type="ARBA" id="ARBA00022670"/>
    </source>
</evidence>
<name>A0ABT9ISX6_9MICC</name>
<dbReference type="InterPro" id="IPR019756">
    <property type="entry name" value="Pept_S26A_signal_pept_1_Ser-AS"/>
</dbReference>
<evidence type="ECO:0000256" key="12">
    <source>
        <dbReference type="SAM" id="Phobius"/>
    </source>
</evidence>
<keyword evidence="6" id="KW-0735">Signal-anchor</keyword>
<evidence type="ECO:0000256" key="6">
    <source>
        <dbReference type="ARBA" id="ARBA00022968"/>
    </source>
</evidence>
<evidence type="ECO:0000313" key="14">
    <source>
        <dbReference type="EMBL" id="MDP5228627.1"/>
    </source>
</evidence>
<dbReference type="EMBL" id="JAVALS010000019">
    <property type="protein sequence ID" value="MDP5228627.1"/>
    <property type="molecule type" value="Genomic_DNA"/>
</dbReference>
<evidence type="ECO:0000256" key="1">
    <source>
        <dbReference type="ARBA" id="ARBA00004648"/>
    </source>
</evidence>
<feature type="transmembrane region" description="Helical" evidence="12">
    <location>
        <begin position="18"/>
        <end position="42"/>
    </location>
</feature>
<dbReference type="InterPro" id="IPR036286">
    <property type="entry name" value="LexA/Signal_pep-like_sf"/>
</dbReference>
<dbReference type="RefSeq" id="WP_305997672.1">
    <property type="nucleotide sequence ID" value="NZ_JAVALS010000019.1"/>
</dbReference>
<keyword evidence="2" id="KW-0645">Protease</keyword>
<feature type="transmembrane region" description="Helical" evidence="12">
    <location>
        <begin position="147"/>
        <end position="166"/>
    </location>
</feature>
<comment type="function">
    <text evidence="10">Catalytic component of the signal peptidase complex (SPC) which catalyzes the cleavage of N-terminal signal sequences from nascent proteins as they are translocated into the lumen of the endoplasmic reticulum. Specifically cleaves N-terminal signal peptides that contain a hydrophobic alpha-helix (h-region) shorter than 18-20 amino acids.</text>
</comment>
<evidence type="ECO:0000256" key="4">
    <source>
        <dbReference type="ARBA" id="ARBA00022801"/>
    </source>
</evidence>
<gene>
    <name evidence="14" type="ORF">Q9R02_15830</name>
</gene>
<keyword evidence="15" id="KW-1185">Reference proteome</keyword>
<dbReference type="PROSITE" id="PS00501">
    <property type="entry name" value="SPASE_I_1"/>
    <property type="match status" value="1"/>
</dbReference>
<dbReference type="Pfam" id="PF10502">
    <property type="entry name" value="Peptidase_S26"/>
    <property type="match status" value="1"/>
</dbReference>
<sequence length="179" mass="18535">MTSTPGPMIAVFSVIRSALLWIGAAIGTLCLILFLLGVAFGIRPQAVVSGSMEPTLPTGSLILVKPEPVVDVRAGDIVTAALPDGRGTVTHRVVALDKDRNGVTSLTLKGDANLADDPVPYPVATVGKHLATIPGLGTLALAFRTPAGLAAVALVTVVFLAVVLLPGRKARRRPDRAHR</sequence>
<keyword evidence="3 12" id="KW-0812">Transmembrane</keyword>
<evidence type="ECO:0000256" key="3">
    <source>
        <dbReference type="ARBA" id="ARBA00022692"/>
    </source>
</evidence>
<dbReference type="CDD" id="cd06530">
    <property type="entry name" value="S26_SPase_I"/>
    <property type="match status" value="1"/>
</dbReference>
<evidence type="ECO:0000256" key="9">
    <source>
        <dbReference type="ARBA" id="ARBA00033305"/>
    </source>
</evidence>
<accession>A0ABT9ISX6</accession>
<dbReference type="SUPFAM" id="SSF51306">
    <property type="entry name" value="LexA/Signal peptidase"/>
    <property type="match status" value="1"/>
</dbReference>
<dbReference type="EC" id="3.4.21.89" evidence="11"/>
<dbReference type="PANTHER" id="PTHR10806">
    <property type="entry name" value="SIGNAL PEPTIDASE COMPLEX CATALYTIC SUBUNIT SEC11"/>
    <property type="match status" value="1"/>
</dbReference>
<comment type="subcellular location">
    <subcellularLocation>
        <location evidence="1">Endoplasmic reticulum membrane</location>
        <topology evidence="1">Single-pass type II membrane protein</topology>
    </subcellularLocation>
</comment>
<protein>
    <recommendedName>
        <fullName evidence="9 11">Signal peptidase I</fullName>
        <ecNumber evidence="11">3.4.21.89</ecNumber>
    </recommendedName>
</protein>
<evidence type="ECO:0000313" key="15">
    <source>
        <dbReference type="Proteomes" id="UP001232725"/>
    </source>
</evidence>
<proteinExistence type="predicted"/>
<keyword evidence="4 14" id="KW-0378">Hydrolase</keyword>
<dbReference type="InterPro" id="IPR001733">
    <property type="entry name" value="Peptidase_S26B"/>
</dbReference>
<feature type="domain" description="Peptidase S26" evidence="13">
    <location>
        <begin position="25"/>
        <end position="100"/>
    </location>
</feature>
<dbReference type="GO" id="GO:0009003">
    <property type="term" value="F:signal peptidase activity"/>
    <property type="evidence" value="ECO:0007669"/>
    <property type="project" value="UniProtKB-EC"/>
</dbReference>
<reference evidence="14 15" key="1">
    <citation type="submission" date="2023-08" db="EMBL/GenBank/DDBJ databases">
        <title>Arthrobacter horti sp. nov., isolated from forest soil.</title>
        <authorList>
            <person name="Park M."/>
        </authorList>
    </citation>
    <scope>NUCLEOTIDE SEQUENCE [LARGE SCALE GENOMIC DNA]</scope>
    <source>
        <strain evidence="14 15">YJM1</strain>
    </source>
</reference>
<dbReference type="PANTHER" id="PTHR10806:SF6">
    <property type="entry name" value="SIGNAL PEPTIDASE COMPLEX CATALYTIC SUBUNIT SEC11"/>
    <property type="match status" value="1"/>
</dbReference>
<dbReference type="NCBIfam" id="TIGR02228">
    <property type="entry name" value="sigpep_I_arch"/>
    <property type="match status" value="1"/>
</dbReference>
<evidence type="ECO:0000256" key="7">
    <source>
        <dbReference type="ARBA" id="ARBA00022989"/>
    </source>
</evidence>
<dbReference type="InterPro" id="IPR019533">
    <property type="entry name" value="Peptidase_S26"/>
</dbReference>
<evidence type="ECO:0000256" key="11">
    <source>
        <dbReference type="NCBIfam" id="TIGR02228"/>
    </source>
</evidence>
<organism evidence="14 15">
    <name type="scientific">Arthrobacter horti</name>
    <dbReference type="NCBI Taxonomy" id="3068273"/>
    <lineage>
        <taxon>Bacteria</taxon>
        <taxon>Bacillati</taxon>
        <taxon>Actinomycetota</taxon>
        <taxon>Actinomycetes</taxon>
        <taxon>Micrococcales</taxon>
        <taxon>Micrococcaceae</taxon>
        <taxon>Arthrobacter</taxon>
    </lineage>
</organism>
<evidence type="ECO:0000256" key="5">
    <source>
        <dbReference type="ARBA" id="ARBA00022824"/>
    </source>
</evidence>
<comment type="caution">
    <text evidence="14">The sequence shown here is derived from an EMBL/GenBank/DDBJ whole genome shotgun (WGS) entry which is preliminary data.</text>
</comment>
<evidence type="ECO:0000256" key="10">
    <source>
        <dbReference type="ARBA" id="ARBA00045533"/>
    </source>
</evidence>
<keyword evidence="8 12" id="KW-0472">Membrane</keyword>
<evidence type="ECO:0000256" key="8">
    <source>
        <dbReference type="ARBA" id="ARBA00023136"/>
    </source>
</evidence>
<evidence type="ECO:0000259" key="13">
    <source>
        <dbReference type="Pfam" id="PF10502"/>
    </source>
</evidence>
<keyword evidence="7 12" id="KW-1133">Transmembrane helix</keyword>
<keyword evidence="5" id="KW-0256">Endoplasmic reticulum</keyword>
<dbReference type="Proteomes" id="UP001232725">
    <property type="component" value="Unassembled WGS sequence"/>
</dbReference>